<dbReference type="AlphaFoldDB" id="A0A1S3GIY8"/>
<proteinExistence type="predicted"/>
<dbReference type="GO" id="GO:0030527">
    <property type="term" value="F:structural constituent of chromatin"/>
    <property type="evidence" value="ECO:0007669"/>
    <property type="project" value="TreeGrafter"/>
</dbReference>
<dbReference type="InParanoid" id="A0A1S3GIY8"/>
<dbReference type="PROSITE" id="PS51841">
    <property type="entry name" value="LTD"/>
    <property type="match status" value="1"/>
</dbReference>
<evidence type="ECO:0000259" key="3">
    <source>
        <dbReference type="PROSITE" id="PS51841"/>
    </source>
</evidence>
<feature type="compositionally biased region" description="Polar residues" evidence="2">
    <location>
        <begin position="307"/>
        <end position="317"/>
    </location>
</feature>
<accession>A0A1S3GIY8</accession>
<organism evidence="4 5">
    <name type="scientific">Dipodomys ordii</name>
    <name type="common">Ord's kangaroo rat</name>
    <dbReference type="NCBI Taxonomy" id="10020"/>
    <lineage>
        <taxon>Eukaryota</taxon>
        <taxon>Metazoa</taxon>
        <taxon>Chordata</taxon>
        <taxon>Craniata</taxon>
        <taxon>Vertebrata</taxon>
        <taxon>Euteleostomi</taxon>
        <taxon>Mammalia</taxon>
        <taxon>Eutheria</taxon>
        <taxon>Euarchontoglires</taxon>
        <taxon>Glires</taxon>
        <taxon>Rodentia</taxon>
        <taxon>Castorimorpha</taxon>
        <taxon>Heteromyidae</taxon>
        <taxon>Dipodomyinae</taxon>
        <taxon>Dipodomys</taxon>
    </lineage>
</organism>
<dbReference type="KEGG" id="dord:105998612"/>
<evidence type="ECO:0000313" key="4">
    <source>
        <dbReference type="Proteomes" id="UP000081671"/>
    </source>
</evidence>
<dbReference type="PANTHER" id="PTHR19956:SF5">
    <property type="entry name" value="LAMIN TAIL DOMAIN-CONTAINING PROTEIN 2"/>
    <property type="match status" value="1"/>
</dbReference>
<feature type="compositionally biased region" description="Low complexity" evidence="2">
    <location>
        <begin position="269"/>
        <end position="279"/>
    </location>
</feature>
<dbReference type="Gene3D" id="2.60.40.1260">
    <property type="entry name" value="Lamin Tail domain"/>
    <property type="match status" value="1"/>
</dbReference>
<feature type="domain" description="LTD" evidence="3">
    <location>
        <begin position="351"/>
        <end position="469"/>
    </location>
</feature>
<dbReference type="InterPro" id="IPR036415">
    <property type="entry name" value="Lamin_tail_dom_sf"/>
</dbReference>
<keyword evidence="1" id="KW-0175">Coiled coil</keyword>
<dbReference type="CTD" id="256329"/>
<gene>
    <name evidence="5" type="primary">Lmntd2</name>
</gene>
<dbReference type="FunCoup" id="A0A1S3GIY8">
    <property type="interactions" value="9"/>
</dbReference>
<dbReference type="PANTHER" id="PTHR19956">
    <property type="entry name" value="LAMIN TAIL DOMAIN-CONTAINING PROTEIN 2"/>
    <property type="match status" value="1"/>
</dbReference>
<protein>
    <submittedName>
        <fullName evidence="5">Lamin tail domain-containing protein 2 isoform X1</fullName>
    </submittedName>
</protein>
<dbReference type="Proteomes" id="UP000081671">
    <property type="component" value="Unplaced"/>
</dbReference>
<evidence type="ECO:0000313" key="5">
    <source>
        <dbReference type="RefSeq" id="XP_012888843.1"/>
    </source>
</evidence>
<name>A0A1S3GIY8_DIPOR</name>
<dbReference type="GO" id="GO:0005638">
    <property type="term" value="C:lamin filament"/>
    <property type="evidence" value="ECO:0007669"/>
    <property type="project" value="TreeGrafter"/>
</dbReference>
<feature type="compositionally biased region" description="Basic and acidic residues" evidence="2">
    <location>
        <begin position="254"/>
        <end position="264"/>
    </location>
</feature>
<dbReference type="STRING" id="10020.ENSDORP00000003779"/>
<evidence type="ECO:0000256" key="1">
    <source>
        <dbReference type="SAM" id="Coils"/>
    </source>
</evidence>
<feature type="region of interest" description="Disordered" evidence="2">
    <location>
        <begin position="516"/>
        <end position="564"/>
    </location>
</feature>
<dbReference type="InterPro" id="IPR001322">
    <property type="entry name" value="Lamin_tail_dom"/>
</dbReference>
<keyword evidence="4" id="KW-1185">Reference proteome</keyword>
<feature type="compositionally biased region" description="Polar residues" evidence="2">
    <location>
        <begin position="37"/>
        <end position="58"/>
    </location>
</feature>
<dbReference type="SUPFAM" id="SSF74853">
    <property type="entry name" value="Lamin A/C globular tail domain"/>
    <property type="match status" value="1"/>
</dbReference>
<dbReference type="GeneID" id="105998612"/>
<sequence>MAPESSLESEEEEAPPVPADGEPASSDVGPPVDTPTDKGNPSRSQDTTSQPPVVNLQLSPEALDPRTLRLLWQLRELEIQSLRSALQNDRHCHILQEVAGIPPERSPCTQEKFLQNQVRKLTLDLKAQKEQARLEKELLEKQLMQTLHMVQQLEDELQNFQKSCLLHLAHSSWVGRILRSQTGSVEVITAETLMEPSDFSENEQTGEGFRLEDVDWNSIARRFPNLLTNITSSVEQKQIQPRPPSSLDSLSLDSPDKHPERPGKSLEWSSLPVVRSSSSEGTNADSHHCQPVLHSQGQKVPGYPDLSSEQNQTWSESFSKDTEGGAGRQKPHLGHPSKTVPKPYADPDYQGSGYQLSQDSCCLKIVAVNCRERFVRILNQSQEETVELGGFLLQQLVQNFPVCMFRFPPGTLLAPRHHITVWGEGTRRTKKQPPIFLGQEPFYFHSSQGCVTLLLNAEGQVLSEHQAPHCATLGSRTFEDNMDWSIDCFPLSEAGLGTDTQEQQRRPLPMCKGRVQESRAGRRKPGLTKMPGSTRTWGILPQLSTRKPCHPGKGPAQREGTKTEVQQLPPTVPEAGLPLEKCLSRREDKFQVCRKSVDRSCPMVALSVQSTAESKYGFRFLSCPPITTDVCWRM</sequence>
<evidence type="ECO:0000256" key="2">
    <source>
        <dbReference type="SAM" id="MobiDB-lite"/>
    </source>
</evidence>
<dbReference type="OrthoDB" id="9838108at2759"/>
<feature type="coiled-coil region" evidence="1">
    <location>
        <begin position="111"/>
        <end position="163"/>
    </location>
</feature>
<feature type="region of interest" description="Disordered" evidence="2">
    <location>
        <begin position="1"/>
        <end position="60"/>
    </location>
</feature>
<dbReference type="InterPro" id="IPR052877">
    <property type="entry name" value="Lamin_tail_domain"/>
</dbReference>
<feature type="region of interest" description="Disordered" evidence="2">
    <location>
        <begin position="232"/>
        <end position="346"/>
    </location>
</feature>
<dbReference type="RefSeq" id="XP_012888843.1">
    <property type="nucleotide sequence ID" value="XM_013033389.1"/>
</dbReference>
<reference evidence="5" key="1">
    <citation type="submission" date="2025-08" db="UniProtKB">
        <authorList>
            <consortium name="RefSeq"/>
        </authorList>
    </citation>
    <scope>IDENTIFICATION</scope>
    <source>
        <tissue evidence="5">Kidney</tissue>
    </source>
</reference>